<comment type="caution">
    <text evidence="2">The sequence shown here is derived from an EMBL/GenBank/DDBJ whole genome shotgun (WGS) entry which is preliminary data.</text>
</comment>
<accession>A0ABR6KKF0</accession>
<protein>
    <recommendedName>
        <fullName evidence="4">DUF3244 domain-containing protein</fullName>
    </recommendedName>
</protein>
<keyword evidence="3" id="KW-1185">Reference proteome</keyword>
<dbReference type="Proteomes" id="UP000533637">
    <property type="component" value="Unassembled WGS sequence"/>
</dbReference>
<feature type="signal peptide" evidence="1">
    <location>
        <begin position="1"/>
        <end position="28"/>
    </location>
</feature>
<name>A0ABR6KKF0_9BACT</name>
<sequence>MVKAQKKLAWGMCTLFVFSSLLLQSVLAEGKRSISFCGNWKEGARSISPSIPISAFVNDGVLSIHSNTKCSDITIYILKGGKAFYEEMIQASETDYITVDLRGFDEEDYFVELRNQCG</sequence>
<dbReference type="RefSeq" id="WP_229800924.1">
    <property type="nucleotide sequence ID" value="NZ_BMPB01000001.1"/>
</dbReference>
<organism evidence="2 3">
    <name type="scientific">Parabacteroides faecis</name>
    <dbReference type="NCBI Taxonomy" id="1217282"/>
    <lineage>
        <taxon>Bacteria</taxon>
        <taxon>Pseudomonadati</taxon>
        <taxon>Bacteroidota</taxon>
        <taxon>Bacteroidia</taxon>
        <taxon>Bacteroidales</taxon>
        <taxon>Tannerellaceae</taxon>
        <taxon>Parabacteroides</taxon>
    </lineage>
</organism>
<evidence type="ECO:0000256" key="1">
    <source>
        <dbReference type="SAM" id="SignalP"/>
    </source>
</evidence>
<dbReference type="Gene3D" id="2.60.40.3080">
    <property type="match status" value="1"/>
</dbReference>
<gene>
    <name evidence="2" type="ORF">GGQ57_001887</name>
</gene>
<dbReference type="EMBL" id="JACHOC010000003">
    <property type="protein sequence ID" value="MBB4621990.1"/>
    <property type="molecule type" value="Genomic_DNA"/>
</dbReference>
<keyword evidence="1" id="KW-0732">Signal</keyword>
<dbReference type="InterPro" id="IPR021638">
    <property type="entry name" value="DUF3244"/>
</dbReference>
<evidence type="ECO:0008006" key="4">
    <source>
        <dbReference type="Google" id="ProtNLM"/>
    </source>
</evidence>
<evidence type="ECO:0000313" key="3">
    <source>
        <dbReference type="Proteomes" id="UP000533637"/>
    </source>
</evidence>
<dbReference type="Pfam" id="PF11589">
    <property type="entry name" value="DUF3244"/>
    <property type="match status" value="1"/>
</dbReference>
<feature type="chain" id="PRO_5045046007" description="DUF3244 domain-containing protein" evidence="1">
    <location>
        <begin position="29"/>
        <end position="118"/>
    </location>
</feature>
<reference evidence="2 3" key="1">
    <citation type="submission" date="2020-08" db="EMBL/GenBank/DDBJ databases">
        <title>Genomic Encyclopedia of Type Strains, Phase IV (KMG-IV): sequencing the most valuable type-strain genomes for metagenomic binning, comparative biology and taxonomic classification.</title>
        <authorList>
            <person name="Goeker M."/>
        </authorList>
    </citation>
    <scope>NUCLEOTIDE SEQUENCE [LARGE SCALE GENOMIC DNA]</scope>
    <source>
        <strain evidence="2 3">DSM 102983</strain>
    </source>
</reference>
<proteinExistence type="predicted"/>
<evidence type="ECO:0000313" key="2">
    <source>
        <dbReference type="EMBL" id="MBB4621990.1"/>
    </source>
</evidence>